<dbReference type="AlphaFoldDB" id="A0A9R1UM85"/>
<evidence type="ECO:0008006" key="3">
    <source>
        <dbReference type="Google" id="ProtNLM"/>
    </source>
</evidence>
<reference evidence="1 2" key="1">
    <citation type="journal article" date="2017" name="Nat. Commun.">
        <title>Genome assembly with in vitro proximity ligation data and whole-genome triplication in lettuce.</title>
        <authorList>
            <person name="Reyes-Chin-Wo S."/>
            <person name="Wang Z."/>
            <person name="Yang X."/>
            <person name="Kozik A."/>
            <person name="Arikit S."/>
            <person name="Song C."/>
            <person name="Xia L."/>
            <person name="Froenicke L."/>
            <person name="Lavelle D.O."/>
            <person name="Truco M.J."/>
            <person name="Xia R."/>
            <person name="Zhu S."/>
            <person name="Xu C."/>
            <person name="Xu H."/>
            <person name="Xu X."/>
            <person name="Cox K."/>
            <person name="Korf I."/>
            <person name="Meyers B.C."/>
            <person name="Michelmore R.W."/>
        </authorList>
    </citation>
    <scope>NUCLEOTIDE SEQUENCE [LARGE SCALE GENOMIC DNA]</scope>
    <source>
        <strain evidence="2">cv. Salinas</strain>
        <tissue evidence="1">Seedlings</tissue>
    </source>
</reference>
<keyword evidence="2" id="KW-1185">Reference proteome</keyword>
<dbReference type="Proteomes" id="UP000235145">
    <property type="component" value="Unassembled WGS sequence"/>
</dbReference>
<evidence type="ECO:0000313" key="1">
    <source>
        <dbReference type="EMBL" id="KAJ0190222.1"/>
    </source>
</evidence>
<comment type="caution">
    <text evidence="1">The sequence shown here is derived from an EMBL/GenBank/DDBJ whole genome shotgun (WGS) entry which is preliminary data.</text>
</comment>
<gene>
    <name evidence="1" type="ORF">LSAT_V11C800426910</name>
</gene>
<protein>
    <recommendedName>
        <fullName evidence="3">Retrotransposon gag domain-containing protein</fullName>
    </recommendedName>
</protein>
<accession>A0A9R1UM85</accession>
<sequence>MGEYEGNLGGGEEDYEYSTPIMNQEPSITQPSRHHDNHNRYKTFMNCRPPVSNGEIGPVLSSTWIMEIEGTFDTSKCADEDKVIYVATMLKGDAIHWWGMVKEVRRREAAKNMSWDEFLIIL</sequence>
<name>A0A9R1UM85_LACSA</name>
<evidence type="ECO:0000313" key="2">
    <source>
        <dbReference type="Proteomes" id="UP000235145"/>
    </source>
</evidence>
<organism evidence="1 2">
    <name type="scientific">Lactuca sativa</name>
    <name type="common">Garden lettuce</name>
    <dbReference type="NCBI Taxonomy" id="4236"/>
    <lineage>
        <taxon>Eukaryota</taxon>
        <taxon>Viridiplantae</taxon>
        <taxon>Streptophyta</taxon>
        <taxon>Embryophyta</taxon>
        <taxon>Tracheophyta</taxon>
        <taxon>Spermatophyta</taxon>
        <taxon>Magnoliopsida</taxon>
        <taxon>eudicotyledons</taxon>
        <taxon>Gunneridae</taxon>
        <taxon>Pentapetalae</taxon>
        <taxon>asterids</taxon>
        <taxon>campanulids</taxon>
        <taxon>Asterales</taxon>
        <taxon>Asteraceae</taxon>
        <taxon>Cichorioideae</taxon>
        <taxon>Cichorieae</taxon>
        <taxon>Lactucinae</taxon>
        <taxon>Lactuca</taxon>
    </lineage>
</organism>
<dbReference type="EMBL" id="NBSK02000008">
    <property type="protein sequence ID" value="KAJ0190222.1"/>
    <property type="molecule type" value="Genomic_DNA"/>
</dbReference>
<proteinExistence type="predicted"/>